<reference evidence="1 2" key="1">
    <citation type="submission" date="2014-04" db="EMBL/GenBank/DDBJ databases">
        <title>Evolutionary Origins and Diversification of the Mycorrhizal Mutualists.</title>
        <authorList>
            <consortium name="DOE Joint Genome Institute"/>
            <consortium name="Mycorrhizal Genomics Consortium"/>
            <person name="Kohler A."/>
            <person name="Kuo A."/>
            <person name="Nagy L.G."/>
            <person name="Floudas D."/>
            <person name="Copeland A."/>
            <person name="Barry K.W."/>
            <person name="Cichocki N."/>
            <person name="Veneault-Fourrey C."/>
            <person name="LaButti K."/>
            <person name="Lindquist E.A."/>
            <person name="Lipzen A."/>
            <person name="Lundell T."/>
            <person name="Morin E."/>
            <person name="Murat C."/>
            <person name="Riley R."/>
            <person name="Ohm R."/>
            <person name="Sun H."/>
            <person name="Tunlid A."/>
            <person name="Henrissat B."/>
            <person name="Grigoriev I.V."/>
            <person name="Hibbett D.S."/>
            <person name="Martin F."/>
        </authorList>
    </citation>
    <scope>NUCLEOTIDE SEQUENCE [LARGE SCALE GENOMIC DNA]</scope>
    <source>
        <strain evidence="1 2">Koide BX008</strain>
    </source>
</reference>
<organism evidence="1 2">
    <name type="scientific">Amanita muscaria (strain Koide BX008)</name>
    <dbReference type="NCBI Taxonomy" id="946122"/>
    <lineage>
        <taxon>Eukaryota</taxon>
        <taxon>Fungi</taxon>
        <taxon>Dikarya</taxon>
        <taxon>Basidiomycota</taxon>
        <taxon>Agaricomycotina</taxon>
        <taxon>Agaricomycetes</taxon>
        <taxon>Agaricomycetidae</taxon>
        <taxon>Agaricales</taxon>
        <taxon>Pluteineae</taxon>
        <taxon>Amanitaceae</taxon>
        <taxon>Amanita</taxon>
    </lineage>
</organism>
<gene>
    <name evidence="1" type="ORF">M378DRAFT_649358</name>
</gene>
<name>A0A0C2TAN4_AMAMK</name>
<protein>
    <submittedName>
        <fullName evidence="1">Uncharacterized protein</fullName>
    </submittedName>
</protein>
<dbReference type="InParanoid" id="A0A0C2TAN4"/>
<evidence type="ECO:0000313" key="1">
    <source>
        <dbReference type="EMBL" id="KIL63779.1"/>
    </source>
</evidence>
<dbReference type="EMBL" id="KN818255">
    <property type="protein sequence ID" value="KIL63779.1"/>
    <property type="molecule type" value="Genomic_DNA"/>
</dbReference>
<keyword evidence="2" id="KW-1185">Reference proteome</keyword>
<dbReference type="Proteomes" id="UP000054549">
    <property type="component" value="Unassembled WGS sequence"/>
</dbReference>
<dbReference type="AlphaFoldDB" id="A0A0C2TAN4"/>
<accession>A0A0C2TAN4</accession>
<dbReference type="HOGENOM" id="CLU_2209354_0_0_1"/>
<proteinExistence type="predicted"/>
<sequence length="107" mass="12379">MINWKFLQMLESRHFFNSHSTLSPSALPPSATWLQAVQRVPILTRTLSPPTNIFNLPPLRRRRCAWSHLAIHFITVFAQTDYASYPSNLTEKNTLPTTLLCQRTSKR</sequence>
<evidence type="ECO:0000313" key="2">
    <source>
        <dbReference type="Proteomes" id="UP000054549"/>
    </source>
</evidence>